<dbReference type="SUPFAM" id="SSF49785">
    <property type="entry name" value="Galactose-binding domain-like"/>
    <property type="match status" value="1"/>
</dbReference>
<evidence type="ECO:0000256" key="5">
    <source>
        <dbReference type="ARBA" id="ARBA00023295"/>
    </source>
</evidence>
<dbReference type="CDD" id="cd04084">
    <property type="entry name" value="CBM6_xylanase-like"/>
    <property type="match status" value="1"/>
</dbReference>
<dbReference type="PANTHER" id="PTHR43772:SF2">
    <property type="entry name" value="PUTATIVE (AFU_ORTHOLOGUE AFUA_2G04480)-RELATED"/>
    <property type="match status" value="1"/>
</dbReference>
<dbReference type="InterPro" id="IPR006710">
    <property type="entry name" value="Glyco_hydro_43"/>
</dbReference>
<accession>A0A368UZ09</accession>
<evidence type="ECO:0000259" key="9">
    <source>
        <dbReference type="PROSITE" id="PS51175"/>
    </source>
</evidence>
<dbReference type="Proteomes" id="UP000252733">
    <property type="component" value="Unassembled WGS sequence"/>
</dbReference>
<keyword evidence="2" id="KW-0624">Polysaccharide degradation</keyword>
<feature type="domain" description="CBM6" evidence="9">
    <location>
        <begin position="319"/>
        <end position="444"/>
    </location>
</feature>
<keyword evidence="5 7" id="KW-0326">Glycosidase</keyword>
<dbReference type="AlphaFoldDB" id="A0A368UZ09"/>
<evidence type="ECO:0000256" key="2">
    <source>
        <dbReference type="ARBA" id="ARBA00022651"/>
    </source>
</evidence>
<dbReference type="Pfam" id="PF03422">
    <property type="entry name" value="CBM_6"/>
    <property type="match status" value="1"/>
</dbReference>
<evidence type="ECO:0000313" key="11">
    <source>
        <dbReference type="Proteomes" id="UP000252733"/>
    </source>
</evidence>
<sequence length="444" mass="51113">MKKATLLLIFIVLSITVSWAQNPLIMDEFTADPSARVFNDKVYVYPSHDIRLDSGRFANWFCMEDYHVYSSENLTQWEDHGVILSQYDVSWVDPSTYSMWAPDCIEKNGKYYFYFPSTAKDKSEGRGRRVGVAVADSPEGPFIPQEQPMKDVFGIDPNPFIDRDGQAYLYWGGGEKLYMAKLKENMLELATEPQEVVDLPAKFKEGPYLFERNGKYYFTFPHVPETTERLVYAMGDSPMGPFEFKGVIMKESPVECWTNHHSIIEYRDQWYLFYHHNDLSPDFDKNRSIKADSLFFNADGTIQEVLPTLRGVGITPASARIQTDRYSLAEGENVSYEFVDDTDPHQGWQVHLPEEGNWISYNKVDFGTGEFEELIVKGYAEKGGDFEIRLNVPDGPRLTDVEFDNADDYQLKKVTLSDLPKGIHDLYIFNAGDSELVLDWIQFK</sequence>
<keyword evidence="2" id="KW-0858">Xylan degradation</keyword>
<evidence type="ECO:0000256" key="1">
    <source>
        <dbReference type="ARBA" id="ARBA00009865"/>
    </source>
</evidence>
<gene>
    <name evidence="10" type="ORF">DFO77_11325</name>
</gene>
<keyword evidence="3 7" id="KW-0378">Hydrolase</keyword>
<organism evidence="10 11">
    <name type="scientific">Marinilabilia salmonicolor</name>
    <dbReference type="NCBI Taxonomy" id="989"/>
    <lineage>
        <taxon>Bacteria</taxon>
        <taxon>Pseudomonadati</taxon>
        <taxon>Bacteroidota</taxon>
        <taxon>Bacteroidia</taxon>
        <taxon>Marinilabiliales</taxon>
        <taxon>Marinilabiliaceae</taxon>
        <taxon>Marinilabilia</taxon>
    </lineage>
</organism>
<dbReference type="Gene3D" id="2.115.10.20">
    <property type="entry name" value="Glycosyl hydrolase domain, family 43"/>
    <property type="match status" value="1"/>
</dbReference>
<dbReference type="Pfam" id="PF04616">
    <property type="entry name" value="Glyco_hydro_43"/>
    <property type="match status" value="1"/>
</dbReference>
<feature type="chain" id="PRO_5016769743" evidence="8">
    <location>
        <begin position="21"/>
        <end position="444"/>
    </location>
</feature>
<dbReference type="RefSeq" id="WP_114437158.1">
    <property type="nucleotide sequence ID" value="NZ_QPIZ01000013.1"/>
</dbReference>
<evidence type="ECO:0000313" key="10">
    <source>
        <dbReference type="EMBL" id="RCW33260.1"/>
    </source>
</evidence>
<dbReference type="GO" id="GO:0004553">
    <property type="term" value="F:hydrolase activity, hydrolyzing O-glycosyl compounds"/>
    <property type="evidence" value="ECO:0007669"/>
    <property type="project" value="InterPro"/>
</dbReference>
<dbReference type="InterPro" id="IPR005084">
    <property type="entry name" value="CBM6"/>
</dbReference>
<evidence type="ECO:0000256" key="4">
    <source>
        <dbReference type="ARBA" id="ARBA00023277"/>
    </source>
</evidence>
<evidence type="ECO:0000256" key="8">
    <source>
        <dbReference type="SAM" id="SignalP"/>
    </source>
</evidence>
<keyword evidence="11" id="KW-1185">Reference proteome</keyword>
<dbReference type="InterPro" id="IPR052176">
    <property type="entry name" value="Glycosyl_Hydrlase_43_Enz"/>
</dbReference>
<reference evidence="10 11" key="1">
    <citation type="submission" date="2018-07" db="EMBL/GenBank/DDBJ databases">
        <title>Freshwater and sediment microbial communities from various areas in North America, analyzing microbe dynamics in response to fracking.</title>
        <authorList>
            <person name="Lamendella R."/>
        </authorList>
    </citation>
    <scope>NUCLEOTIDE SEQUENCE [LARGE SCALE GENOMIC DNA]</scope>
    <source>
        <strain evidence="10 11">160A</strain>
    </source>
</reference>
<evidence type="ECO:0000256" key="3">
    <source>
        <dbReference type="ARBA" id="ARBA00022801"/>
    </source>
</evidence>
<feature type="site" description="Important for catalytic activity, responsible for pKa modulation of the active site Glu and correct orientation of both the proton donor and substrate" evidence="6">
    <location>
        <position position="156"/>
    </location>
</feature>
<name>A0A368UZ09_9BACT</name>
<dbReference type="Gene3D" id="2.60.120.260">
    <property type="entry name" value="Galactose-binding domain-like"/>
    <property type="match status" value="1"/>
</dbReference>
<comment type="caution">
    <text evidence="10">The sequence shown here is derived from an EMBL/GenBank/DDBJ whole genome shotgun (WGS) entry which is preliminary data.</text>
</comment>
<comment type="similarity">
    <text evidence="1 7">Belongs to the glycosyl hydrolase 43 family.</text>
</comment>
<protein>
    <submittedName>
        <fullName evidence="10">Carbohydrate binding protein with CBM6 domain</fullName>
    </submittedName>
</protein>
<feature type="signal peptide" evidence="8">
    <location>
        <begin position="1"/>
        <end position="20"/>
    </location>
</feature>
<evidence type="ECO:0000256" key="7">
    <source>
        <dbReference type="RuleBase" id="RU361187"/>
    </source>
</evidence>
<dbReference type="CDD" id="cd08990">
    <property type="entry name" value="GH43_AXH_like"/>
    <property type="match status" value="1"/>
</dbReference>
<dbReference type="InterPro" id="IPR023296">
    <property type="entry name" value="Glyco_hydro_beta-prop_sf"/>
</dbReference>
<evidence type="ECO:0000256" key="6">
    <source>
        <dbReference type="PIRSR" id="PIRSR606710-2"/>
    </source>
</evidence>
<keyword evidence="8" id="KW-0732">Signal</keyword>
<dbReference type="EMBL" id="QPIZ01000013">
    <property type="protein sequence ID" value="RCW33260.1"/>
    <property type="molecule type" value="Genomic_DNA"/>
</dbReference>
<proteinExistence type="inferred from homology"/>
<dbReference type="InterPro" id="IPR008979">
    <property type="entry name" value="Galactose-bd-like_sf"/>
</dbReference>
<dbReference type="GO" id="GO:0045493">
    <property type="term" value="P:xylan catabolic process"/>
    <property type="evidence" value="ECO:0007669"/>
    <property type="project" value="UniProtKB-KW"/>
</dbReference>
<dbReference type="SUPFAM" id="SSF75005">
    <property type="entry name" value="Arabinanase/levansucrase/invertase"/>
    <property type="match status" value="1"/>
</dbReference>
<keyword evidence="4" id="KW-0119">Carbohydrate metabolism</keyword>
<dbReference type="PROSITE" id="PS51175">
    <property type="entry name" value="CBM6"/>
    <property type="match status" value="1"/>
</dbReference>
<dbReference type="PANTHER" id="PTHR43772">
    <property type="entry name" value="ENDO-1,4-BETA-XYLANASE"/>
    <property type="match status" value="1"/>
</dbReference>
<dbReference type="GO" id="GO:0030246">
    <property type="term" value="F:carbohydrate binding"/>
    <property type="evidence" value="ECO:0007669"/>
    <property type="project" value="InterPro"/>
</dbReference>